<dbReference type="GO" id="GO:0003723">
    <property type="term" value="F:RNA binding"/>
    <property type="evidence" value="ECO:0007669"/>
    <property type="project" value="InterPro"/>
</dbReference>
<evidence type="ECO:0000313" key="5">
    <source>
        <dbReference type="EMBL" id="KAA8528910.1"/>
    </source>
</evidence>
<dbReference type="NCBIfam" id="TIGR00756">
    <property type="entry name" value="PPR"/>
    <property type="match status" value="5"/>
</dbReference>
<reference evidence="5 6" key="1">
    <citation type="submission" date="2019-09" db="EMBL/GenBank/DDBJ databases">
        <title>A chromosome-level genome assembly of the Chinese tupelo Nyssa sinensis.</title>
        <authorList>
            <person name="Yang X."/>
            <person name="Kang M."/>
            <person name="Yang Y."/>
            <person name="Xiong H."/>
            <person name="Wang M."/>
            <person name="Zhang Z."/>
            <person name="Wang Z."/>
            <person name="Wu H."/>
            <person name="Ma T."/>
            <person name="Liu J."/>
            <person name="Xi Z."/>
        </authorList>
    </citation>
    <scope>NUCLEOTIDE SEQUENCE [LARGE SCALE GENOMIC DNA]</scope>
    <source>
        <strain evidence="5">J267</strain>
        <tissue evidence="5">Leaf</tissue>
    </source>
</reference>
<dbReference type="FunFam" id="1.25.40.10:FF:000470">
    <property type="entry name" value="Pentatricopeptide repeat-containing protein At5g66520"/>
    <property type="match status" value="1"/>
</dbReference>
<dbReference type="Pfam" id="PF20430">
    <property type="entry name" value="Eplus_motif"/>
    <property type="match status" value="1"/>
</dbReference>
<dbReference type="PANTHER" id="PTHR47926">
    <property type="entry name" value="PENTATRICOPEPTIDE REPEAT-CONTAINING PROTEIN"/>
    <property type="match status" value="1"/>
</dbReference>
<dbReference type="InterPro" id="IPR046960">
    <property type="entry name" value="PPR_At4g14850-like_plant"/>
</dbReference>
<dbReference type="InterPro" id="IPR032867">
    <property type="entry name" value="DYW_dom"/>
</dbReference>
<feature type="repeat" description="PPR" evidence="3">
    <location>
        <begin position="249"/>
        <end position="283"/>
    </location>
</feature>
<dbReference type="Proteomes" id="UP000325577">
    <property type="component" value="Linkage Group LG20"/>
</dbReference>
<evidence type="ECO:0000256" key="3">
    <source>
        <dbReference type="PROSITE-ProRule" id="PRU00708"/>
    </source>
</evidence>
<evidence type="ECO:0000313" key="6">
    <source>
        <dbReference type="Proteomes" id="UP000325577"/>
    </source>
</evidence>
<dbReference type="GO" id="GO:0008270">
    <property type="term" value="F:zinc ion binding"/>
    <property type="evidence" value="ECO:0007669"/>
    <property type="project" value="InterPro"/>
</dbReference>
<accession>A0A5J5AEB2</accession>
<dbReference type="PROSITE" id="PS51375">
    <property type="entry name" value="PPR"/>
    <property type="match status" value="4"/>
</dbReference>
<comment type="similarity">
    <text evidence="1">Belongs to the PPR family. PCMP-H subfamily.</text>
</comment>
<sequence>MRELKQIHAQIIKEDNFSPHQTPVELSKLVSFCAISPHGSLAYAKTIFSQEQNPSVSLCNSLIRGLSSSKQPLEALSLYQKILRSGLQPNNLTFPFVIKACTKSSVTQYGILIHTHVIKCGFEYDSYIQCSLIHLYANGKNLPAAKQLFDMCSERDVVSWNSMIDGYAKSGDMESARTVFDRMVIRDEISWNTMINGYGILGRIDEAKSLFDEMPERNVISWNSMLAGYVKSGNVEDALKLFRKMPCRDVVSWNAMLACYAQSGKSNEALDLFDEMQATGIKPTEATVVSLLSACAHLGALDQGLCLHSYISDHKIEINHIVGTALGMIEECWRLLACMSSTYRIDPKIEHYGCVIDLLSRAGQLEEAMDLIGTMPVDANASAWGALLGGCRIHGNAEVGERVGKHLINLQPQHSGRYVLLSNIYAAAKQWDDARKVRNLMKAKGVAKVPGVSVIELKGVVHRFVAGDWSHPESNHIYEKLSEISTRLKTTIGYSPDKEQVLLDIEEEEKEHALSVHSEKLAIAYGLLHLGPGEAVRIVKNLRVCRDCHYVTKLISRTYGREIIVRDRNRFHHFKDGGCSCLDFW</sequence>
<evidence type="ECO:0000259" key="4">
    <source>
        <dbReference type="Pfam" id="PF14432"/>
    </source>
</evidence>
<dbReference type="AlphaFoldDB" id="A0A5J5AEB2"/>
<dbReference type="Pfam" id="PF14432">
    <property type="entry name" value="DYW_deaminase"/>
    <property type="match status" value="1"/>
</dbReference>
<feature type="repeat" description="PPR" evidence="3">
    <location>
        <begin position="187"/>
        <end position="221"/>
    </location>
</feature>
<dbReference type="InterPro" id="IPR046849">
    <property type="entry name" value="E2_motif"/>
</dbReference>
<evidence type="ECO:0000256" key="2">
    <source>
        <dbReference type="ARBA" id="ARBA00022737"/>
    </source>
</evidence>
<evidence type="ECO:0000256" key="1">
    <source>
        <dbReference type="ARBA" id="ARBA00006643"/>
    </source>
</evidence>
<keyword evidence="6" id="KW-1185">Reference proteome</keyword>
<protein>
    <recommendedName>
        <fullName evidence="4">DYW domain-containing protein</fullName>
    </recommendedName>
</protein>
<dbReference type="Gene3D" id="1.25.40.10">
    <property type="entry name" value="Tetratricopeptide repeat domain"/>
    <property type="match status" value="4"/>
</dbReference>
<dbReference type="InterPro" id="IPR002885">
    <property type="entry name" value="PPR_rpt"/>
</dbReference>
<dbReference type="FunFam" id="1.25.40.10:FF:000348">
    <property type="entry name" value="Pentatricopeptide repeat-containing protein chloroplastic"/>
    <property type="match status" value="1"/>
</dbReference>
<feature type="domain" description="DYW" evidence="4">
    <location>
        <begin position="493"/>
        <end position="585"/>
    </location>
</feature>
<dbReference type="Pfam" id="PF01535">
    <property type="entry name" value="PPR"/>
    <property type="match status" value="3"/>
</dbReference>
<keyword evidence="2" id="KW-0677">Repeat</keyword>
<dbReference type="PANTHER" id="PTHR47926:SF473">
    <property type="entry name" value="(WILD MALAYSIAN BANANA) HYPOTHETICAL PROTEIN"/>
    <property type="match status" value="1"/>
</dbReference>
<dbReference type="InterPro" id="IPR046848">
    <property type="entry name" value="E_motif"/>
</dbReference>
<dbReference type="FunFam" id="1.25.40.10:FF:000366">
    <property type="entry name" value="Pentatricopeptide (PPR) repeat-containing protein"/>
    <property type="match status" value="1"/>
</dbReference>
<organism evidence="5 6">
    <name type="scientific">Nyssa sinensis</name>
    <dbReference type="NCBI Taxonomy" id="561372"/>
    <lineage>
        <taxon>Eukaryota</taxon>
        <taxon>Viridiplantae</taxon>
        <taxon>Streptophyta</taxon>
        <taxon>Embryophyta</taxon>
        <taxon>Tracheophyta</taxon>
        <taxon>Spermatophyta</taxon>
        <taxon>Magnoliopsida</taxon>
        <taxon>eudicotyledons</taxon>
        <taxon>Gunneridae</taxon>
        <taxon>Pentapetalae</taxon>
        <taxon>asterids</taxon>
        <taxon>Cornales</taxon>
        <taxon>Nyssaceae</taxon>
        <taxon>Nyssa</taxon>
    </lineage>
</organism>
<dbReference type="Pfam" id="PF20431">
    <property type="entry name" value="E_motif"/>
    <property type="match status" value="1"/>
</dbReference>
<dbReference type="OrthoDB" id="185373at2759"/>
<name>A0A5J5AEB2_9ASTE</name>
<feature type="repeat" description="PPR" evidence="3">
    <location>
        <begin position="156"/>
        <end position="186"/>
    </location>
</feature>
<proteinExistence type="inferred from homology"/>
<dbReference type="Pfam" id="PF13041">
    <property type="entry name" value="PPR_2"/>
    <property type="match status" value="2"/>
</dbReference>
<feature type="repeat" description="PPR" evidence="3">
    <location>
        <begin position="55"/>
        <end position="89"/>
    </location>
</feature>
<dbReference type="EMBL" id="CM018044">
    <property type="protein sequence ID" value="KAA8528910.1"/>
    <property type="molecule type" value="Genomic_DNA"/>
</dbReference>
<dbReference type="InterPro" id="IPR011990">
    <property type="entry name" value="TPR-like_helical_dom_sf"/>
</dbReference>
<dbReference type="SUPFAM" id="SSF81901">
    <property type="entry name" value="HCP-like"/>
    <property type="match status" value="1"/>
</dbReference>
<dbReference type="GO" id="GO:0009451">
    <property type="term" value="P:RNA modification"/>
    <property type="evidence" value="ECO:0007669"/>
    <property type="project" value="InterPro"/>
</dbReference>
<gene>
    <name evidence="5" type="ORF">F0562_033602</name>
</gene>